<comment type="pathway">
    <text evidence="1 5">Carbohydrate metabolism; hexose metabolism.</text>
</comment>
<evidence type="ECO:0000256" key="8">
    <source>
        <dbReference type="PIRSR" id="PIRSR005096-3"/>
    </source>
</evidence>
<comment type="catalytic activity">
    <reaction evidence="5">
        <text>alpha-D-glucose = beta-D-glucose</text>
        <dbReference type="Rhea" id="RHEA:10264"/>
        <dbReference type="ChEBI" id="CHEBI:15903"/>
        <dbReference type="ChEBI" id="CHEBI:17925"/>
        <dbReference type="EC" id="5.1.3.3"/>
    </reaction>
</comment>
<keyword evidence="4 5" id="KW-0119">Carbohydrate metabolism</keyword>
<dbReference type="InterPro" id="IPR011013">
    <property type="entry name" value="Gal_mutarotase_sf_dom"/>
</dbReference>
<evidence type="ECO:0000256" key="7">
    <source>
        <dbReference type="PIRSR" id="PIRSR005096-2"/>
    </source>
</evidence>
<evidence type="ECO:0000313" key="10">
    <source>
        <dbReference type="Proteomes" id="UP000255367"/>
    </source>
</evidence>
<dbReference type="Pfam" id="PF01263">
    <property type="entry name" value="Aldose_epim"/>
    <property type="match status" value="1"/>
</dbReference>
<keyword evidence="10" id="KW-1185">Reference proteome</keyword>
<dbReference type="GO" id="GO:0006006">
    <property type="term" value="P:glucose metabolic process"/>
    <property type="evidence" value="ECO:0007669"/>
    <property type="project" value="TreeGrafter"/>
</dbReference>
<dbReference type="GO" id="GO:0030246">
    <property type="term" value="F:carbohydrate binding"/>
    <property type="evidence" value="ECO:0007669"/>
    <property type="project" value="InterPro"/>
</dbReference>
<protein>
    <recommendedName>
        <fullName evidence="5">Aldose 1-epimerase</fullName>
        <ecNumber evidence="5">5.1.3.3</ecNumber>
    </recommendedName>
</protein>
<feature type="binding site" evidence="8">
    <location>
        <begin position="176"/>
        <end position="178"/>
    </location>
    <ligand>
        <name>beta-D-galactose</name>
        <dbReference type="ChEBI" id="CHEBI:27667"/>
    </ligand>
</feature>
<accession>A0A380NJW5</accession>
<sequence>MKRYDWGTTRNGEAATLYELETDSLLVRILNRGATIVDFIVKPLQRNIVLGYDSIHGYEQGDAYLGATVGRVANRIANARCKVADTEYQWTPNNGPNLLHSGAHSLSFAIWQLVPNSERQEANYEKLVLATTLQEQQDGFPGDLRVQLIVELVGAELRLTYQYMTSKDSVVNITGHSYFNLNGTASLPHVDGVMATADQGLITNHEIQLNAKYYMPFGEHQIPTGEIAPVEDTPFDFREWQLVGKALTAHYQELAEYRGYDHQYILANGGIHSEPRAIADIQRCGAFRVSDLELTVLSDAPGFQFYTGNWLVDEGRNSEVYEQYSGLCIEPQFAPNDVNMPAFQESLTKANEMYERRIVYAINLGYNK</sequence>
<dbReference type="GO" id="GO:0004034">
    <property type="term" value="F:aldose 1-epimerase activity"/>
    <property type="evidence" value="ECO:0007669"/>
    <property type="project" value="UniProtKB-EC"/>
</dbReference>
<dbReference type="PANTHER" id="PTHR10091">
    <property type="entry name" value="ALDOSE-1-EPIMERASE"/>
    <property type="match status" value="1"/>
</dbReference>
<keyword evidence="3 5" id="KW-0413">Isomerase</keyword>
<feature type="binding site" evidence="8">
    <location>
        <begin position="74"/>
        <end position="75"/>
    </location>
    <ligand>
        <name>beta-D-galactose</name>
        <dbReference type="ChEBI" id="CHEBI:27667"/>
    </ligand>
</feature>
<dbReference type="InterPro" id="IPR008183">
    <property type="entry name" value="Aldose_1/G6P_1-epimerase"/>
</dbReference>
<dbReference type="Proteomes" id="UP000255367">
    <property type="component" value="Unassembled WGS sequence"/>
</dbReference>
<dbReference type="EC" id="5.1.3.3" evidence="5"/>
<dbReference type="InterPro" id="IPR014718">
    <property type="entry name" value="GH-type_carb-bd"/>
</dbReference>
<evidence type="ECO:0000256" key="6">
    <source>
        <dbReference type="PIRSR" id="PIRSR005096-1"/>
    </source>
</evidence>
<evidence type="ECO:0000256" key="1">
    <source>
        <dbReference type="ARBA" id="ARBA00005028"/>
    </source>
</evidence>
<dbReference type="CDD" id="cd09019">
    <property type="entry name" value="galactose_mutarotase_like"/>
    <property type="match status" value="1"/>
</dbReference>
<dbReference type="EMBL" id="UHIO01000001">
    <property type="protein sequence ID" value="SUP42753.1"/>
    <property type="molecule type" value="Genomic_DNA"/>
</dbReference>
<dbReference type="PIRSF" id="PIRSF005096">
    <property type="entry name" value="GALM"/>
    <property type="match status" value="1"/>
</dbReference>
<dbReference type="AlphaFoldDB" id="A0A380NJW5"/>
<dbReference type="UniPathway" id="UPA00242"/>
<feature type="active site" description="Proton acceptor" evidence="6">
    <location>
        <position position="330"/>
    </location>
</feature>
<proteinExistence type="inferred from homology"/>
<organism evidence="9 10">
    <name type="scientific">Veillonella criceti</name>
    <dbReference type="NCBI Taxonomy" id="103891"/>
    <lineage>
        <taxon>Bacteria</taxon>
        <taxon>Bacillati</taxon>
        <taxon>Bacillota</taxon>
        <taxon>Negativicutes</taxon>
        <taxon>Veillonellales</taxon>
        <taxon>Veillonellaceae</taxon>
        <taxon>Veillonella</taxon>
    </lineage>
</organism>
<dbReference type="SUPFAM" id="SSF74650">
    <property type="entry name" value="Galactose mutarotase-like"/>
    <property type="match status" value="1"/>
</dbReference>
<dbReference type="InterPro" id="IPR047215">
    <property type="entry name" value="Galactose_mutarotase-like"/>
</dbReference>
<evidence type="ECO:0000256" key="3">
    <source>
        <dbReference type="ARBA" id="ARBA00023235"/>
    </source>
</evidence>
<evidence type="ECO:0000256" key="5">
    <source>
        <dbReference type="PIRNR" id="PIRNR005096"/>
    </source>
</evidence>
<dbReference type="GO" id="GO:0033499">
    <property type="term" value="P:galactose catabolic process via UDP-galactose, Leloir pathway"/>
    <property type="evidence" value="ECO:0007669"/>
    <property type="project" value="TreeGrafter"/>
</dbReference>
<dbReference type="InterPro" id="IPR015443">
    <property type="entry name" value="Aldose_1-epimerase"/>
</dbReference>
<dbReference type="Gene3D" id="2.70.98.10">
    <property type="match status" value="1"/>
</dbReference>
<gene>
    <name evidence="9" type="primary">mro</name>
    <name evidence="9" type="ORF">NCTC12020_00946</name>
</gene>
<evidence type="ECO:0000256" key="4">
    <source>
        <dbReference type="ARBA" id="ARBA00023277"/>
    </source>
</evidence>
<reference evidence="9 10" key="1">
    <citation type="submission" date="2018-06" db="EMBL/GenBank/DDBJ databases">
        <authorList>
            <consortium name="Pathogen Informatics"/>
            <person name="Doyle S."/>
        </authorList>
    </citation>
    <scope>NUCLEOTIDE SEQUENCE [LARGE SCALE GENOMIC DNA]</scope>
    <source>
        <strain evidence="9 10">NCTC12020</strain>
    </source>
</reference>
<evidence type="ECO:0000313" key="9">
    <source>
        <dbReference type="EMBL" id="SUP42753.1"/>
    </source>
</evidence>
<feature type="binding site" evidence="7">
    <location>
        <position position="261"/>
    </location>
    <ligand>
        <name>beta-D-galactose</name>
        <dbReference type="ChEBI" id="CHEBI:27667"/>
    </ligand>
</feature>
<dbReference type="RefSeq" id="WP_115310151.1">
    <property type="nucleotide sequence ID" value="NZ_UHIO01000001.1"/>
</dbReference>
<dbReference type="OrthoDB" id="9779408at2"/>
<comment type="similarity">
    <text evidence="2 5">Belongs to the aldose epimerase family.</text>
</comment>
<name>A0A380NJW5_9FIRM</name>
<evidence type="ECO:0000256" key="2">
    <source>
        <dbReference type="ARBA" id="ARBA00006206"/>
    </source>
</evidence>
<feature type="active site" description="Proton donor" evidence="6">
    <location>
        <position position="176"/>
    </location>
</feature>
<dbReference type="PANTHER" id="PTHR10091:SF0">
    <property type="entry name" value="GALACTOSE MUTAROTASE"/>
    <property type="match status" value="1"/>
</dbReference>